<dbReference type="SMART" id="SM00387">
    <property type="entry name" value="HATPase_c"/>
    <property type="match status" value="1"/>
</dbReference>
<dbReference type="KEGG" id="pais:PFX98_23140"/>
<protein>
    <recommendedName>
        <fullName evidence="2">histidine kinase</fullName>
        <ecNumber evidence="2">2.7.13.3</ecNumber>
    </recommendedName>
</protein>
<evidence type="ECO:0000256" key="3">
    <source>
        <dbReference type="ARBA" id="ARBA00022553"/>
    </source>
</evidence>
<dbReference type="InterPro" id="IPR004358">
    <property type="entry name" value="Sig_transdc_His_kin-like_C"/>
</dbReference>
<dbReference type="SMART" id="SM00028">
    <property type="entry name" value="TPR"/>
    <property type="match status" value="5"/>
</dbReference>
<dbReference type="SUPFAM" id="SSF55874">
    <property type="entry name" value="ATPase domain of HSP90 chaperone/DNA topoisomerase II/histidine kinase"/>
    <property type="match status" value="1"/>
</dbReference>
<dbReference type="InterPro" id="IPR003594">
    <property type="entry name" value="HATPase_dom"/>
</dbReference>
<dbReference type="Gene3D" id="1.25.40.10">
    <property type="entry name" value="Tetratricopeptide repeat domain"/>
    <property type="match status" value="2"/>
</dbReference>
<dbReference type="InterPro" id="IPR011990">
    <property type="entry name" value="TPR-like_helical_dom_sf"/>
</dbReference>
<reference evidence="6" key="1">
    <citation type="submission" date="2023-01" db="EMBL/GenBank/DDBJ databases">
        <title>Whole genome sequence of Paucibacter sp. S2-9 isolated from pond sediment.</title>
        <authorList>
            <person name="Jung J.Y."/>
        </authorList>
    </citation>
    <scope>NUCLEOTIDE SEQUENCE</scope>
    <source>
        <strain evidence="6">S2-9</strain>
    </source>
</reference>
<dbReference type="EMBL" id="CP116346">
    <property type="protein sequence ID" value="WIT11745.1"/>
    <property type="molecule type" value="Genomic_DNA"/>
</dbReference>
<evidence type="ECO:0000313" key="7">
    <source>
        <dbReference type="Proteomes" id="UP001177769"/>
    </source>
</evidence>
<dbReference type="RefSeq" id="WP_285232830.1">
    <property type="nucleotide sequence ID" value="NZ_CP116346.1"/>
</dbReference>
<dbReference type="PROSITE" id="PS50109">
    <property type="entry name" value="HIS_KIN"/>
    <property type="match status" value="1"/>
</dbReference>
<dbReference type="SUPFAM" id="SSF48452">
    <property type="entry name" value="TPR-like"/>
    <property type="match status" value="2"/>
</dbReference>
<dbReference type="InterPro" id="IPR005467">
    <property type="entry name" value="His_kinase_dom"/>
</dbReference>
<feature type="repeat" description="TPR" evidence="4">
    <location>
        <begin position="90"/>
        <end position="123"/>
    </location>
</feature>
<accession>A0AA95NAM4</accession>
<keyword evidence="3" id="KW-0597">Phosphoprotein</keyword>
<evidence type="ECO:0000256" key="2">
    <source>
        <dbReference type="ARBA" id="ARBA00012438"/>
    </source>
</evidence>
<gene>
    <name evidence="6" type="ORF">PFX98_23140</name>
</gene>
<dbReference type="AlphaFoldDB" id="A0AA95NAM4"/>
<keyword evidence="6" id="KW-0418">Kinase</keyword>
<dbReference type="SMART" id="SM00388">
    <property type="entry name" value="HisKA"/>
    <property type="match status" value="1"/>
</dbReference>
<keyword evidence="4" id="KW-0802">TPR repeat</keyword>
<name>A0AA95NAM4_9BURK</name>
<organism evidence="6 7">
    <name type="scientific">Paucibacter sediminis</name>
    <dbReference type="NCBI Taxonomy" id="3019553"/>
    <lineage>
        <taxon>Bacteria</taxon>
        <taxon>Pseudomonadati</taxon>
        <taxon>Pseudomonadota</taxon>
        <taxon>Betaproteobacteria</taxon>
        <taxon>Burkholderiales</taxon>
        <taxon>Sphaerotilaceae</taxon>
        <taxon>Roseateles</taxon>
    </lineage>
</organism>
<keyword evidence="6" id="KW-0808">Transferase</keyword>
<dbReference type="Proteomes" id="UP001177769">
    <property type="component" value="Chromosome"/>
</dbReference>
<comment type="catalytic activity">
    <reaction evidence="1">
        <text>ATP + protein L-histidine = ADP + protein N-phospho-L-histidine.</text>
        <dbReference type="EC" id="2.7.13.3"/>
    </reaction>
</comment>
<sequence>MTPTTPNAEEPQPCLQRLRRAALRHPRCTPALYEQLGARWQAEGRTAAALDALYGRFFVLERLGLALDLRRQLEAGLNEATEAHLPQQAARLHEALGRLHYQMGEYQLASTHWSQALDLAAMLGDGRTGVAARIGLGQIHYALGDWPTGERFHSDARGLLQGLDDDYLESKLRINLGVGLFNRQQYEAAAQEFGLGRAAAARAGHRDYVAEAQWHEARSAQARGQHEQALQLCREALARARQAGYAWLQTMASATLTELAAAGDDIAEAIRCGEESLELARRLGARRQQSTAHRALAKLYQNQGRLQAALNHLWQHQELEGELYRLSLPERLSALARFDLSQQPPEERLLNLSNRMWSIESEEDLAAAVQAMRPEIESVLAVDAVQFWWDAQGRGEFAPLPPVAAAQLDAEHCPSYLAMLDALHQPLALSEWSLHPCHAELSALAGASGLVLPQSRLEFALRLQGRVRAVLWLDQQHALRAWSRDELLRASHIAKLYERLLLALDLAQAKRAQQEMEREKFSSLGRLVASVAHDVNTPVGVAITAASGLGDAAARSLQALRGERVSRQELTALAEQMHASAELVERNLQRAATLIGDFKRISVDQQAETLETFRLADYLRSVVSVHSPVLRKAGIECRLDIPEALEMTQVSGLLTQVFSNLIMNSLTHAFPTGRGGQIEIAAEACGADQLLISYSDDGVGLSPEARRHAFEPFFTTKRGQGGSGLGMYIVYSIVHKLGGSLELPERPRGMCLRMRLPRSAQV</sequence>
<feature type="domain" description="Histidine kinase" evidence="5">
    <location>
        <begin position="530"/>
        <end position="760"/>
    </location>
</feature>
<dbReference type="Pfam" id="PF02518">
    <property type="entry name" value="HATPase_c"/>
    <property type="match status" value="1"/>
</dbReference>
<dbReference type="InterPro" id="IPR019734">
    <property type="entry name" value="TPR_rpt"/>
</dbReference>
<keyword evidence="7" id="KW-1185">Reference proteome</keyword>
<evidence type="ECO:0000256" key="1">
    <source>
        <dbReference type="ARBA" id="ARBA00000085"/>
    </source>
</evidence>
<proteinExistence type="predicted"/>
<dbReference type="Gene3D" id="1.10.287.130">
    <property type="match status" value="1"/>
</dbReference>
<dbReference type="InterPro" id="IPR036890">
    <property type="entry name" value="HATPase_C_sf"/>
</dbReference>
<dbReference type="GO" id="GO:0000155">
    <property type="term" value="F:phosphorelay sensor kinase activity"/>
    <property type="evidence" value="ECO:0007669"/>
    <property type="project" value="InterPro"/>
</dbReference>
<evidence type="ECO:0000256" key="4">
    <source>
        <dbReference type="PROSITE-ProRule" id="PRU00339"/>
    </source>
</evidence>
<dbReference type="Gene3D" id="3.30.565.10">
    <property type="entry name" value="Histidine kinase-like ATPase, C-terminal domain"/>
    <property type="match status" value="1"/>
</dbReference>
<dbReference type="PANTHER" id="PTHR43065">
    <property type="entry name" value="SENSOR HISTIDINE KINASE"/>
    <property type="match status" value="1"/>
</dbReference>
<dbReference type="PRINTS" id="PR00344">
    <property type="entry name" value="BCTRLSENSOR"/>
</dbReference>
<dbReference type="EC" id="2.7.13.3" evidence="2"/>
<evidence type="ECO:0000313" key="6">
    <source>
        <dbReference type="EMBL" id="WIT11745.1"/>
    </source>
</evidence>
<evidence type="ECO:0000259" key="5">
    <source>
        <dbReference type="PROSITE" id="PS50109"/>
    </source>
</evidence>
<dbReference type="PROSITE" id="PS50005">
    <property type="entry name" value="TPR"/>
    <property type="match status" value="1"/>
</dbReference>
<dbReference type="InterPro" id="IPR003661">
    <property type="entry name" value="HisK_dim/P_dom"/>
</dbReference>